<keyword evidence="3" id="KW-1185">Reference proteome</keyword>
<name>A0A1X2J083_9FUNG</name>
<dbReference type="Gene3D" id="3.80.10.10">
    <property type="entry name" value="Ribonuclease Inhibitor"/>
    <property type="match status" value="2"/>
</dbReference>
<dbReference type="SUPFAM" id="SSF52047">
    <property type="entry name" value="RNI-like"/>
    <property type="match status" value="1"/>
</dbReference>
<dbReference type="InterPro" id="IPR001810">
    <property type="entry name" value="F-box_dom"/>
</dbReference>
<proteinExistence type="predicted"/>
<gene>
    <name evidence="2" type="ORF">BCR42DRAFT_446333</name>
</gene>
<evidence type="ECO:0000313" key="2">
    <source>
        <dbReference type="EMBL" id="ORZ24381.1"/>
    </source>
</evidence>
<organism evidence="2 3">
    <name type="scientific">Absidia repens</name>
    <dbReference type="NCBI Taxonomy" id="90262"/>
    <lineage>
        <taxon>Eukaryota</taxon>
        <taxon>Fungi</taxon>
        <taxon>Fungi incertae sedis</taxon>
        <taxon>Mucoromycota</taxon>
        <taxon>Mucoromycotina</taxon>
        <taxon>Mucoromycetes</taxon>
        <taxon>Mucorales</taxon>
        <taxon>Cunninghamellaceae</taxon>
        <taxon>Absidia</taxon>
    </lineage>
</organism>
<dbReference type="AlphaFoldDB" id="A0A1X2J083"/>
<dbReference type="Pfam" id="PF12937">
    <property type="entry name" value="F-box-like"/>
    <property type="match status" value="1"/>
</dbReference>
<dbReference type="OrthoDB" id="550575at2759"/>
<dbReference type="STRING" id="90262.A0A1X2J083"/>
<accession>A0A1X2J083</accession>
<evidence type="ECO:0000259" key="1">
    <source>
        <dbReference type="PROSITE" id="PS50181"/>
    </source>
</evidence>
<dbReference type="Proteomes" id="UP000193560">
    <property type="component" value="Unassembled WGS sequence"/>
</dbReference>
<reference evidence="2 3" key="1">
    <citation type="submission" date="2016-07" db="EMBL/GenBank/DDBJ databases">
        <title>Pervasive Adenine N6-methylation of Active Genes in Fungi.</title>
        <authorList>
            <consortium name="DOE Joint Genome Institute"/>
            <person name="Mondo S.J."/>
            <person name="Dannebaum R.O."/>
            <person name="Kuo R.C."/>
            <person name="Labutti K."/>
            <person name="Haridas S."/>
            <person name="Kuo A."/>
            <person name="Salamov A."/>
            <person name="Ahrendt S.R."/>
            <person name="Lipzen A."/>
            <person name="Sullivan W."/>
            <person name="Andreopoulos W.B."/>
            <person name="Clum A."/>
            <person name="Lindquist E."/>
            <person name="Daum C."/>
            <person name="Ramamoorthy G.K."/>
            <person name="Gryganskyi A."/>
            <person name="Culley D."/>
            <person name="Magnuson J.K."/>
            <person name="James T.Y."/>
            <person name="O'Malley M.A."/>
            <person name="Stajich J.E."/>
            <person name="Spatafora J.W."/>
            <person name="Visel A."/>
            <person name="Grigoriev I.V."/>
        </authorList>
    </citation>
    <scope>NUCLEOTIDE SEQUENCE [LARGE SCALE GENOMIC DNA]</scope>
    <source>
        <strain evidence="2 3">NRRL 1336</strain>
    </source>
</reference>
<dbReference type="PROSITE" id="PS50181">
    <property type="entry name" value="FBOX"/>
    <property type="match status" value="1"/>
</dbReference>
<protein>
    <recommendedName>
        <fullName evidence="1">F-box domain-containing protein</fullName>
    </recommendedName>
</protein>
<dbReference type="EMBL" id="MCGE01000002">
    <property type="protein sequence ID" value="ORZ24381.1"/>
    <property type="molecule type" value="Genomic_DNA"/>
</dbReference>
<dbReference type="SUPFAM" id="SSF81383">
    <property type="entry name" value="F-box domain"/>
    <property type="match status" value="1"/>
</dbReference>
<comment type="caution">
    <text evidence="2">The sequence shown here is derived from an EMBL/GenBank/DDBJ whole genome shotgun (WGS) entry which is preliminary data.</text>
</comment>
<dbReference type="InterPro" id="IPR036047">
    <property type="entry name" value="F-box-like_dom_sf"/>
</dbReference>
<sequence length="293" mass="33710">MDRLPAELIDAILQESSITDVCNLAATNRRWHQQCLHRIYYFPKLNNAKQHDLFFKSTNYHTQMYIRHLNLEPSLITNEQLERLTGCTGLISLQLSHCAHISSDVLDKVLRSCVASVQRVYLADGKLAQSTLQLLGQASRYFHLRTLDLSNTMIRPCDRIDTPHHLESMIMNINEDANNDFTTANSGDDKNNTLHDLNLSYCSWVDDTTLLNVTFGLPFLKFINLRFCHHLSAMAIMKMIRHLRYISTIDVCHVPCMNEPSCVHNLLSLNPLLEKINFTHHFKPSLLIRSPQI</sequence>
<evidence type="ECO:0000313" key="3">
    <source>
        <dbReference type="Proteomes" id="UP000193560"/>
    </source>
</evidence>
<dbReference type="InterPro" id="IPR032675">
    <property type="entry name" value="LRR_dom_sf"/>
</dbReference>
<feature type="domain" description="F-box" evidence="1">
    <location>
        <begin position="1"/>
        <end position="45"/>
    </location>
</feature>
<dbReference type="CDD" id="cd09917">
    <property type="entry name" value="F-box_SF"/>
    <property type="match status" value="1"/>
</dbReference>